<accession>A0A2S4UZF7</accession>
<evidence type="ECO:0000313" key="1">
    <source>
        <dbReference type="EMBL" id="POW02633.1"/>
    </source>
</evidence>
<protein>
    <submittedName>
        <fullName evidence="1">Uncharacterized protein</fullName>
    </submittedName>
</protein>
<reference evidence="2" key="2">
    <citation type="journal article" date="2018" name="BMC Genomics">
        <title>Genomic insights into host adaptation between the wheat stripe rust pathogen (Puccinia striiformis f. sp. tritici) and the barley stripe rust pathogen (Puccinia striiformis f. sp. hordei).</title>
        <authorList>
            <person name="Xia C."/>
            <person name="Wang M."/>
            <person name="Yin C."/>
            <person name="Cornejo O.E."/>
            <person name="Hulbert S.H."/>
            <person name="Chen X."/>
        </authorList>
    </citation>
    <scope>NUCLEOTIDE SEQUENCE [LARGE SCALE GENOMIC DNA]</scope>
    <source>
        <strain evidence="2">93TX-2</strain>
    </source>
</reference>
<dbReference type="VEuPathDB" id="FungiDB:PSTT_11624"/>
<dbReference type="OrthoDB" id="2500184at2759"/>
<dbReference type="EMBL" id="PKSM01000211">
    <property type="protein sequence ID" value="POW02633.1"/>
    <property type="molecule type" value="Genomic_DNA"/>
</dbReference>
<organism evidence="1 2">
    <name type="scientific">Puccinia striiformis</name>
    <dbReference type="NCBI Taxonomy" id="27350"/>
    <lineage>
        <taxon>Eukaryota</taxon>
        <taxon>Fungi</taxon>
        <taxon>Dikarya</taxon>
        <taxon>Basidiomycota</taxon>
        <taxon>Pucciniomycotina</taxon>
        <taxon>Pucciniomycetes</taxon>
        <taxon>Pucciniales</taxon>
        <taxon>Pucciniaceae</taxon>
        <taxon>Puccinia</taxon>
    </lineage>
</organism>
<dbReference type="Proteomes" id="UP000238274">
    <property type="component" value="Unassembled WGS sequence"/>
</dbReference>
<keyword evidence="2" id="KW-1185">Reference proteome</keyword>
<sequence length="96" mass="10676">MELCAIWLHQTWEVELRNGQGEIVSQLTNVSVNSIECTKYYVDDKQKTICMDCTLNQHTPSISNCASNTSAKHTAKGSHPLTTSNGAGMTMWLAWD</sequence>
<comment type="caution">
    <text evidence="1">The sequence shown here is derived from an EMBL/GenBank/DDBJ whole genome shotgun (WGS) entry which is preliminary data.</text>
</comment>
<dbReference type="VEuPathDB" id="FungiDB:PSHT_12031"/>
<reference evidence="2" key="3">
    <citation type="journal article" date="2018" name="Mol. Plant Microbe Interact.">
        <title>Genome sequence resources for the wheat stripe rust pathogen (Puccinia striiformis f. sp. tritici) and the barley stripe rust pathogen (Puccinia striiformis f. sp. hordei).</title>
        <authorList>
            <person name="Xia C."/>
            <person name="Wang M."/>
            <person name="Yin C."/>
            <person name="Cornejo O.E."/>
            <person name="Hulbert S.H."/>
            <person name="Chen X."/>
        </authorList>
    </citation>
    <scope>NUCLEOTIDE SEQUENCE [LARGE SCALE GENOMIC DNA]</scope>
    <source>
        <strain evidence="2">93TX-2</strain>
    </source>
</reference>
<gene>
    <name evidence="1" type="ORF">PSHT_12031</name>
</gene>
<evidence type="ECO:0000313" key="2">
    <source>
        <dbReference type="Proteomes" id="UP000238274"/>
    </source>
</evidence>
<reference evidence="1 2" key="1">
    <citation type="submission" date="2017-12" db="EMBL/GenBank/DDBJ databases">
        <title>Gene loss provides genomic basis for host adaptation in cereal stripe rust fungi.</title>
        <authorList>
            <person name="Xia C."/>
        </authorList>
    </citation>
    <scope>NUCLEOTIDE SEQUENCE [LARGE SCALE GENOMIC DNA]</scope>
    <source>
        <strain evidence="1 2">93TX-2</strain>
    </source>
</reference>
<name>A0A2S4UZF7_9BASI</name>
<proteinExistence type="predicted"/>
<dbReference type="AlphaFoldDB" id="A0A2S4UZF7"/>